<gene>
    <name evidence="1" type="ORF">AG1IA_09153</name>
</gene>
<proteinExistence type="predicted"/>
<evidence type="ECO:0000313" key="2">
    <source>
        <dbReference type="Proteomes" id="UP000011668"/>
    </source>
</evidence>
<sequence>MKVCKAWNTLQSLFRIPQLATCLLHKSALPRQPGELVGRLIHPLSPWAYKLILKIPISHLALFCPKSEQARFQDV</sequence>
<evidence type="ECO:0000313" key="1">
    <source>
        <dbReference type="EMBL" id="ELU36815.1"/>
    </source>
</evidence>
<dbReference type="Proteomes" id="UP000011668">
    <property type="component" value="Unassembled WGS sequence"/>
</dbReference>
<dbReference type="HOGENOM" id="CLU_2672830_0_0_1"/>
<name>L8WFU8_THACA</name>
<keyword evidence="2" id="KW-1185">Reference proteome</keyword>
<reference evidence="1 2" key="1">
    <citation type="journal article" date="2013" name="Nat. Commun.">
        <title>The evolution and pathogenic mechanisms of the rice sheath blight pathogen.</title>
        <authorList>
            <person name="Zheng A."/>
            <person name="Lin R."/>
            <person name="Xu L."/>
            <person name="Qin P."/>
            <person name="Tang C."/>
            <person name="Ai P."/>
            <person name="Zhang D."/>
            <person name="Liu Y."/>
            <person name="Sun Z."/>
            <person name="Feng H."/>
            <person name="Wang Y."/>
            <person name="Chen Y."/>
            <person name="Liang X."/>
            <person name="Fu R."/>
            <person name="Li Q."/>
            <person name="Zhang J."/>
            <person name="Yu X."/>
            <person name="Xie Z."/>
            <person name="Ding L."/>
            <person name="Guan P."/>
            <person name="Tang J."/>
            <person name="Liang Y."/>
            <person name="Wang S."/>
            <person name="Deng Q."/>
            <person name="Li S."/>
            <person name="Zhu J."/>
            <person name="Wang L."/>
            <person name="Liu H."/>
            <person name="Li P."/>
        </authorList>
    </citation>
    <scope>NUCLEOTIDE SEQUENCE [LARGE SCALE GENOMIC DNA]</scope>
    <source>
        <strain evidence="2">AG-1 IA</strain>
    </source>
</reference>
<protein>
    <submittedName>
        <fullName evidence="1">Uncharacterized protein</fullName>
    </submittedName>
</protein>
<organism evidence="1 2">
    <name type="scientific">Thanatephorus cucumeris (strain AG1-IA)</name>
    <name type="common">Rice sheath blight fungus</name>
    <name type="synonym">Rhizoctonia solani</name>
    <dbReference type="NCBI Taxonomy" id="983506"/>
    <lineage>
        <taxon>Eukaryota</taxon>
        <taxon>Fungi</taxon>
        <taxon>Dikarya</taxon>
        <taxon>Basidiomycota</taxon>
        <taxon>Agaricomycotina</taxon>
        <taxon>Agaricomycetes</taxon>
        <taxon>Cantharellales</taxon>
        <taxon>Ceratobasidiaceae</taxon>
        <taxon>Rhizoctonia</taxon>
        <taxon>Rhizoctonia solani AG-1</taxon>
    </lineage>
</organism>
<accession>L8WFU8</accession>
<comment type="caution">
    <text evidence="1">The sequence shown here is derived from an EMBL/GenBank/DDBJ whole genome shotgun (WGS) entry which is preliminary data.</text>
</comment>
<dbReference type="EMBL" id="AFRT01003041">
    <property type="protein sequence ID" value="ELU36815.1"/>
    <property type="molecule type" value="Genomic_DNA"/>
</dbReference>
<dbReference type="AlphaFoldDB" id="L8WFU8"/>